<feature type="compositionally biased region" description="Basic and acidic residues" evidence="1">
    <location>
        <begin position="1"/>
        <end position="11"/>
    </location>
</feature>
<feature type="region of interest" description="Disordered" evidence="1">
    <location>
        <begin position="143"/>
        <end position="237"/>
    </location>
</feature>
<dbReference type="EMBL" id="KN847480">
    <property type="protein sequence ID" value="KIX02434.1"/>
    <property type="molecule type" value="Genomic_DNA"/>
</dbReference>
<feature type="compositionally biased region" description="Polar residues" evidence="1">
    <location>
        <begin position="753"/>
        <end position="779"/>
    </location>
</feature>
<feature type="region of interest" description="Disordered" evidence="1">
    <location>
        <begin position="333"/>
        <end position="353"/>
    </location>
</feature>
<dbReference type="HOGENOM" id="CLU_271693_0_0_1"/>
<feature type="transmembrane region" description="Helical" evidence="2">
    <location>
        <begin position="986"/>
        <end position="1004"/>
    </location>
</feature>
<feature type="region of interest" description="Disordered" evidence="1">
    <location>
        <begin position="487"/>
        <end position="508"/>
    </location>
</feature>
<dbReference type="Proteomes" id="UP000053617">
    <property type="component" value="Unassembled WGS sequence"/>
</dbReference>
<feature type="compositionally biased region" description="Polar residues" evidence="1">
    <location>
        <begin position="177"/>
        <end position="205"/>
    </location>
</feature>
<gene>
    <name evidence="3" type="ORF">Z518_08375</name>
</gene>
<proteinExistence type="predicted"/>
<feature type="region of interest" description="Disordered" evidence="1">
    <location>
        <begin position="415"/>
        <end position="445"/>
    </location>
</feature>
<protein>
    <submittedName>
        <fullName evidence="3">Uncharacterized protein</fullName>
    </submittedName>
</protein>
<feature type="compositionally biased region" description="Low complexity" evidence="1">
    <location>
        <begin position="807"/>
        <end position="822"/>
    </location>
</feature>
<keyword evidence="2" id="KW-0472">Membrane</keyword>
<feature type="region of interest" description="Disordered" evidence="1">
    <location>
        <begin position="379"/>
        <end position="401"/>
    </location>
</feature>
<dbReference type="AlphaFoldDB" id="A0A0D2I9D5"/>
<dbReference type="GeneID" id="25296446"/>
<feature type="region of interest" description="Disordered" evidence="1">
    <location>
        <begin position="1"/>
        <end position="113"/>
    </location>
</feature>
<keyword evidence="2" id="KW-1133">Transmembrane helix</keyword>
<feature type="compositionally biased region" description="Low complexity" evidence="1">
    <location>
        <begin position="60"/>
        <end position="75"/>
    </location>
</feature>
<dbReference type="OrthoDB" id="4161475at2759"/>
<feature type="compositionally biased region" description="Polar residues" evidence="1">
    <location>
        <begin position="89"/>
        <end position="99"/>
    </location>
</feature>
<keyword evidence="2" id="KW-0812">Transmembrane</keyword>
<name>A0A0D2I9D5_9EURO</name>
<feature type="transmembrane region" description="Helical" evidence="2">
    <location>
        <begin position="957"/>
        <end position="974"/>
    </location>
</feature>
<keyword evidence="4" id="KW-1185">Reference proteome</keyword>
<evidence type="ECO:0000256" key="1">
    <source>
        <dbReference type="SAM" id="MobiDB-lite"/>
    </source>
</evidence>
<dbReference type="RefSeq" id="XP_013269570.1">
    <property type="nucleotide sequence ID" value="XM_013414116.1"/>
</dbReference>
<feature type="compositionally biased region" description="Basic residues" evidence="1">
    <location>
        <begin position="795"/>
        <end position="806"/>
    </location>
</feature>
<dbReference type="STRING" id="1442369.A0A0D2I9D5"/>
<reference evidence="3 4" key="1">
    <citation type="submission" date="2015-01" db="EMBL/GenBank/DDBJ databases">
        <title>The Genome Sequence of Rhinocladiella mackenzie CBS 650.93.</title>
        <authorList>
            <consortium name="The Broad Institute Genomics Platform"/>
            <person name="Cuomo C."/>
            <person name="de Hoog S."/>
            <person name="Gorbushina A."/>
            <person name="Stielow B."/>
            <person name="Teixiera M."/>
            <person name="Abouelleil A."/>
            <person name="Chapman S.B."/>
            <person name="Priest M."/>
            <person name="Young S.K."/>
            <person name="Wortman J."/>
            <person name="Nusbaum C."/>
            <person name="Birren B."/>
        </authorList>
    </citation>
    <scope>NUCLEOTIDE SEQUENCE [LARGE SCALE GENOMIC DNA]</scope>
    <source>
        <strain evidence="3 4">CBS 650.93</strain>
    </source>
</reference>
<organism evidence="3 4">
    <name type="scientific">Rhinocladiella mackenziei CBS 650.93</name>
    <dbReference type="NCBI Taxonomy" id="1442369"/>
    <lineage>
        <taxon>Eukaryota</taxon>
        <taxon>Fungi</taxon>
        <taxon>Dikarya</taxon>
        <taxon>Ascomycota</taxon>
        <taxon>Pezizomycotina</taxon>
        <taxon>Eurotiomycetes</taxon>
        <taxon>Chaetothyriomycetidae</taxon>
        <taxon>Chaetothyriales</taxon>
        <taxon>Herpotrichiellaceae</taxon>
        <taxon>Rhinocladiella</taxon>
    </lineage>
</organism>
<feature type="compositionally biased region" description="Polar residues" evidence="1">
    <location>
        <begin position="847"/>
        <end position="868"/>
    </location>
</feature>
<accession>A0A0D2I9D5</accession>
<feature type="region of interest" description="Disordered" evidence="1">
    <location>
        <begin position="607"/>
        <end position="650"/>
    </location>
</feature>
<evidence type="ECO:0000313" key="3">
    <source>
        <dbReference type="EMBL" id="KIX02434.1"/>
    </source>
</evidence>
<feature type="region of interest" description="Disordered" evidence="1">
    <location>
        <begin position="697"/>
        <end position="875"/>
    </location>
</feature>
<sequence>MCRPVNRDDYLLVRGANPRTGVVTPGSRSSSSPIDRGEINRTQGPERQSRWRQRGDQWISLDLGLPTPSSTPPSDKLLEPFPQRLRTPSRLTDTNNGPSSDERERPSTRHLRMQNPVSIIPPRGTTATSHLRQHSDGIGIYPEMLHDDVRPPPPLNTIKGDRMIRRKPVGSPPSKGAGSQESQRYQGTNESTGTVLKSPRINSSAPDPPNMRSFVSNGTDKALPTLPSEPTSPPLNKNQINATDTSFLGSTLPGRLVDSPNSKISNISSHPMIEKELPCLPTDDGQSPLYHDSTPLPLTAREEEKSNNMQDLPKFQTITLQDPRGGDPSYPFVRTARPMHTYPPTARDNIPRGERAMPIPVYDNPPKHLSPLMRMTAPKARGSRSIPPPGMNRFRGDLNPSSNIAIVPTNISMNRSGIPRPFRPSPRPDPWMMNRGRHSLPPRPPPPTISDTFMNAGMNMNTDMMMSIPLPRIRPRGMSRPQMPMRAEGMNGVPRAEPNHNRPKMVGMESPAVWRPPEIETSRIDHVEQEQNPVPPPLKTRVPEIHEPLIPNEVQTSQTKDRTKEETGGSSLMRKCSHCQHEFTDVQPRNTDSVICTSVQLRDDAEASQGTKRLHPACISHPGLPEERTPPANDEADLKAPTSSLKNNDVDDRDHTNCYPVCCKDEDCHEGCLGHCSPGATPSPAKRIWGAAYSPSSASEVEGWEGSNSSQSNEKSKSKGFAFVRSALKRSSKKESPKSSQEFSSKAEKLTPATGTPTELSAHPQTPATSKRNDQTAQLNGAPAASLTNMESTKRKTSSHGFHKRQGSSSSPVTGVGVSSQKSSDDQSDQAASGSRLSDITPAGPATTCSGRSESRNLSDTSDATSEPQVPGPGALGGGVIAEVVLVPFEATKMWIRNHPQVIKIGWEILERGWQMGQVIGATGWRLWTVVFVYSKTGKLAKGETAGGFVIDCARSALYLLVFAAVSVFIIRVLRILLDIARAIGWLFRAIFWVLKHVGGYGIVK</sequence>
<evidence type="ECO:0000313" key="4">
    <source>
        <dbReference type="Proteomes" id="UP000053617"/>
    </source>
</evidence>
<dbReference type="VEuPathDB" id="FungiDB:Z518_08375"/>
<evidence type="ECO:0000256" key="2">
    <source>
        <dbReference type="SAM" id="Phobius"/>
    </source>
</evidence>